<dbReference type="Proteomes" id="UP000307087">
    <property type="component" value="Unassembled WGS sequence"/>
</dbReference>
<organism evidence="3 4">
    <name type="scientific">Nocardioides caeni</name>
    <dbReference type="NCBI Taxonomy" id="574700"/>
    <lineage>
        <taxon>Bacteria</taxon>
        <taxon>Bacillati</taxon>
        <taxon>Actinomycetota</taxon>
        <taxon>Actinomycetes</taxon>
        <taxon>Propionibacteriales</taxon>
        <taxon>Nocardioidaceae</taxon>
        <taxon>Nocardioides</taxon>
    </lineage>
</organism>
<evidence type="ECO:0000313" key="3">
    <source>
        <dbReference type="EMBL" id="THV10741.1"/>
    </source>
</evidence>
<comment type="caution">
    <text evidence="3">The sequence shown here is derived from an EMBL/GenBank/DDBJ whole genome shotgun (WGS) entry which is preliminary data.</text>
</comment>
<keyword evidence="2" id="KW-1133">Transmembrane helix</keyword>
<evidence type="ECO:0000313" key="4">
    <source>
        <dbReference type="Proteomes" id="UP000307087"/>
    </source>
</evidence>
<proteinExistence type="predicted"/>
<accession>A0A4S8N568</accession>
<dbReference type="AlphaFoldDB" id="A0A4S8N568"/>
<evidence type="ECO:0000256" key="1">
    <source>
        <dbReference type="SAM" id="MobiDB-lite"/>
    </source>
</evidence>
<dbReference type="OrthoDB" id="3768081at2"/>
<feature type="transmembrane region" description="Helical" evidence="2">
    <location>
        <begin position="46"/>
        <end position="68"/>
    </location>
</feature>
<protein>
    <recommendedName>
        <fullName evidence="5">PknH-like extracellular domain-containing protein</fullName>
    </recommendedName>
</protein>
<keyword evidence="4" id="KW-1185">Reference proteome</keyword>
<name>A0A4S8N568_9ACTN</name>
<evidence type="ECO:0000256" key="2">
    <source>
        <dbReference type="SAM" id="Phobius"/>
    </source>
</evidence>
<keyword evidence="2" id="KW-0472">Membrane</keyword>
<reference evidence="3 4" key="1">
    <citation type="journal article" date="2009" name="Int. J. Syst. Evol. Microbiol.">
        <title>Nocardioides caeni sp. nov., isolated from wastewater.</title>
        <authorList>
            <person name="Yoon J.H."/>
            <person name="Kang S.J."/>
            <person name="Park S."/>
            <person name="Kim W."/>
            <person name="Oh T.K."/>
        </authorList>
    </citation>
    <scope>NUCLEOTIDE SEQUENCE [LARGE SCALE GENOMIC DNA]</scope>
    <source>
        <strain evidence="3 4">DSM 23134</strain>
    </source>
</reference>
<evidence type="ECO:0008006" key="5">
    <source>
        <dbReference type="Google" id="ProtNLM"/>
    </source>
</evidence>
<dbReference type="EMBL" id="STGW01000009">
    <property type="protein sequence ID" value="THV10741.1"/>
    <property type="molecule type" value="Genomic_DNA"/>
</dbReference>
<dbReference type="RefSeq" id="WP_136563417.1">
    <property type="nucleotide sequence ID" value="NZ_BAABLS010000004.1"/>
</dbReference>
<feature type="region of interest" description="Disordered" evidence="1">
    <location>
        <begin position="1"/>
        <end position="39"/>
    </location>
</feature>
<keyword evidence="2" id="KW-0812">Transmembrane</keyword>
<sequence>MPEQRDPLDQLSQFGAGFSTGASGGPMPHSAADARRRGEKIRRRRNALVAGGAALAVAAVAVPIFAIAGGSGTDDRDDTNVADPPRSVALSADDLLADGETAHNNWGDWQETETFEGDGQATTFSCQQQALSGLGSTAEFNRFFGFAPGGEIVDEPYPPTLAQEVAEFPDAEAAQAAFATISGWLDDCASLGEATEIRTLQSRPVDIVGGQGLIVDIHGNPAPVEVDPYGDSAYINETGVVLLDDRIAVLSLTQISQDYNFLEETGGTPMQRMLPLAAERLAPGANVPEVPESVSDPDAATGDTVIDDAFPLAAGWPDRTAEPDQDGLVGPDRERDPVAFEACGTPLADAPFNDRLGATWSDVEDYRTRQLTTYQSVAEAEAAIAAVADLYRGCPEGETREDGYTPNWSVRSVGDVGHEAVAILGWDEFEGSPTTFGDTTVLVRVGNAVLVAAWGGHAGNPQGREDEIVAEIVAETTTVLDAMCAFDAQGC</sequence>
<gene>
    <name evidence="3" type="ORF">E9934_13450</name>
</gene>